<evidence type="ECO:0000256" key="1">
    <source>
        <dbReference type="ARBA" id="ARBA00009058"/>
    </source>
</evidence>
<proteinExistence type="inferred from homology"/>
<dbReference type="PANTHER" id="PTHR31716">
    <property type="entry name" value="PROTEIN FMC1 HOMOLOG"/>
    <property type="match status" value="1"/>
</dbReference>
<dbReference type="GO" id="GO:0005739">
    <property type="term" value="C:mitochondrion"/>
    <property type="evidence" value="ECO:0007669"/>
    <property type="project" value="TreeGrafter"/>
</dbReference>
<reference evidence="3" key="1">
    <citation type="submission" date="2023-06" db="EMBL/GenBank/DDBJ databases">
        <authorList>
            <person name="Delattre M."/>
        </authorList>
    </citation>
    <scope>NUCLEOTIDE SEQUENCE</scope>
    <source>
        <strain evidence="3">AF72</strain>
    </source>
</reference>
<dbReference type="EMBL" id="CATQJA010002710">
    <property type="protein sequence ID" value="CAJ0587406.1"/>
    <property type="molecule type" value="Genomic_DNA"/>
</dbReference>
<dbReference type="AlphaFoldDB" id="A0AA36GCP1"/>
<dbReference type="PANTHER" id="PTHR31716:SF1">
    <property type="entry name" value="PROTEIN FMC1 HOMOLOG"/>
    <property type="match status" value="1"/>
</dbReference>
<gene>
    <name evidence="3" type="ORF">MSPICULIGERA_LOCUS25375</name>
</gene>
<dbReference type="Proteomes" id="UP001177023">
    <property type="component" value="Unassembled WGS sequence"/>
</dbReference>
<organism evidence="3 4">
    <name type="scientific">Mesorhabditis spiculigera</name>
    <dbReference type="NCBI Taxonomy" id="96644"/>
    <lineage>
        <taxon>Eukaryota</taxon>
        <taxon>Metazoa</taxon>
        <taxon>Ecdysozoa</taxon>
        <taxon>Nematoda</taxon>
        <taxon>Chromadorea</taxon>
        <taxon>Rhabditida</taxon>
        <taxon>Rhabditina</taxon>
        <taxon>Rhabditomorpha</taxon>
        <taxon>Rhabditoidea</taxon>
        <taxon>Rhabditidae</taxon>
        <taxon>Mesorhabditinae</taxon>
        <taxon>Mesorhabditis</taxon>
    </lineage>
</organism>
<evidence type="ECO:0000313" key="3">
    <source>
        <dbReference type="EMBL" id="CAJ0587406.1"/>
    </source>
</evidence>
<comment type="similarity">
    <text evidence="1">Belongs to the FMC1 family.</text>
</comment>
<comment type="caution">
    <text evidence="3">The sequence shown here is derived from an EMBL/GenBank/DDBJ whole genome shotgun (WGS) entry which is preliminary data.</text>
</comment>
<dbReference type="InterPro" id="IPR037667">
    <property type="entry name" value="FMC1_homologue"/>
</dbReference>
<evidence type="ECO:0000256" key="2">
    <source>
        <dbReference type="ARBA" id="ARBA00013846"/>
    </source>
</evidence>
<accession>A0AA36GCP1</accession>
<evidence type="ECO:0000313" key="4">
    <source>
        <dbReference type="Proteomes" id="UP001177023"/>
    </source>
</evidence>
<feature type="non-terminal residue" evidence="3">
    <location>
        <position position="1"/>
    </location>
</feature>
<sequence length="108" mass="12246">MASAERSAVALKAFRQIIQELRKTDKTFNTSSPQYKFLADQMLRHKTTQRVLSKGPTEMESVAQLYATYLSSTRRLLALQETYKGTEKTVEESANLVGLSLPKKEHSH</sequence>
<keyword evidence="4" id="KW-1185">Reference proteome</keyword>
<name>A0AA36GCP1_9BILA</name>
<protein>
    <recommendedName>
        <fullName evidence="2">Protein FMC1 homolog</fullName>
    </recommendedName>
</protein>